<evidence type="ECO:0000256" key="2">
    <source>
        <dbReference type="ARBA" id="ARBA00009865"/>
    </source>
</evidence>
<evidence type="ECO:0000256" key="5">
    <source>
        <dbReference type="PIRSR" id="PIRSR606710-2"/>
    </source>
</evidence>
<evidence type="ECO:0000256" key="1">
    <source>
        <dbReference type="ARBA" id="ARBA00004834"/>
    </source>
</evidence>
<dbReference type="OrthoDB" id="9801455at2"/>
<evidence type="ECO:0000256" key="6">
    <source>
        <dbReference type="SAM" id="MobiDB-lite"/>
    </source>
</evidence>
<dbReference type="Pfam" id="PF04616">
    <property type="entry name" value="Glyco_hydro_43"/>
    <property type="match status" value="1"/>
</dbReference>
<feature type="region of interest" description="Disordered" evidence="6">
    <location>
        <begin position="408"/>
        <end position="427"/>
    </location>
</feature>
<dbReference type="Gene3D" id="2.60.120.200">
    <property type="match status" value="1"/>
</dbReference>
<proteinExistence type="inferred from homology"/>
<evidence type="ECO:0000313" key="9">
    <source>
        <dbReference type="Proteomes" id="UP000198867"/>
    </source>
</evidence>
<dbReference type="GO" id="GO:0004553">
    <property type="term" value="F:hydrolase activity, hydrolyzing O-glycosyl compounds"/>
    <property type="evidence" value="ECO:0007669"/>
    <property type="project" value="InterPro"/>
</dbReference>
<dbReference type="CDD" id="cd18616">
    <property type="entry name" value="GH43_ABN-like"/>
    <property type="match status" value="1"/>
</dbReference>
<keyword evidence="4" id="KW-0326">Glycosidase</keyword>
<feature type="region of interest" description="Disordered" evidence="6">
    <location>
        <begin position="369"/>
        <end position="403"/>
    </location>
</feature>
<dbReference type="InterPro" id="IPR013320">
    <property type="entry name" value="ConA-like_dom_sf"/>
</dbReference>
<dbReference type="PANTHER" id="PTHR43301">
    <property type="entry name" value="ARABINAN ENDO-1,5-ALPHA-L-ARABINOSIDASE"/>
    <property type="match status" value="1"/>
</dbReference>
<organism evidence="8 9">
    <name type="scientific">Mycetocola miduiensis</name>
    <dbReference type="NCBI Taxonomy" id="995034"/>
    <lineage>
        <taxon>Bacteria</taxon>
        <taxon>Bacillati</taxon>
        <taxon>Actinomycetota</taxon>
        <taxon>Actinomycetes</taxon>
        <taxon>Micrococcales</taxon>
        <taxon>Microbacteriaceae</taxon>
        <taxon>Mycetocola</taxon>
    </lineage>
</organism>
<dbReference type="SUPFAM" id="SSF49899">
    <property type="entry name" value="Concanavalin A-like lectins/glucanases"/>
    <property type="match status" value="1"/>
</dbReference>
<dbReference type="AlphaFoldDB" id="A0A1I5DWY7"/>
<name>A0A1I5DWY7_9MICO</name>
<accession>A0A1I5DWY7</accession>
<dbReference type="InterPro" id="IPR023296">
    <property type="entry name" value="Glyco_hydro_beta-prop_sf"/>
</dbReference>
<evidence type="ECO:0000256" key="4">
    <source>
        <dbReference type="ARBA" id="ARBA00023295"/>
    </source>
</evidence>
<dbReference type="EMBL" id="FOVM01000011">
    <property type="protein sequence ID" value="SFO03667.1"/>
    <property type="molecule type" value="Genomic_DNA"/>
</dbReference>
<dbReference type="STRING" id="995034.SAMN05216219_3150"/>
<comment type="pathway">
    <text evidence="1">Glycan metabolism; L-arabinan degradation.</text>
</comment>
<dbReference type="InterPro" id="IPR006710">
    <property type="entry name" value="Glyco_hydro_43"/>
</dbReference>
<evidence type="ECO:0000256" key="7">
    <source>
        <dbReference type="SAM" id="SignalP"/>
    </source>
</evidence>
<gene>
    <name evidence="8" type="ORF">SAMN05216219_3150</name>
</gene>
<dbReference type="Proteomes" id="UP000198867">
    <property type="component" value="Unassembled WGS sequence"/>
</dbReference>
<keyword evidence="3" id="KW-0378">Hydrolase</keyword>
<evidence type="ECO:0000313" key="8">
    <source>
        <dbReference type="EMBL" id="SFO03667.1"/>
    </source>
</evidence>
<dbReference type="SUPFAM" id="SSF75005">
    <property type="entry name" value="Arabinanase/levansucrase/invertase"/>
    <property type="match status" value="1"/>
</dbReference>
<dbReference type="InterPro" id="IPR050727">
    <property type="entry name" value="GH43_arabinanases"/>
</dbReference>
<protein>
    <submittedName>
        <fullName evidence="8">Arabinan endo-1,5-alpha-L-arabinosidase</fullName>
    </submittedName>
</protein>
<keyword evidence="9" id="KW-1185">Reference proteome</keyword>
<feature type="site" description="Important for catalytic activity, responsible for pKa modulation of the active site Glu and correct orientation of both the proton donor and substrate" evidence="5">
    <location>
        <position position="196"/>
    </location>
</feature>
<dbReference type="PANTHER" id="PTHR43301:SF3">
    <property type="entry name" value="ARABINAN ENDO-1,5-ALPHA-L-ARABINOSIDASE A-RELATED"/>
    <property type="match status" value="1"/>
</dbReference>
<dbReference type="RefSeq" id="WP_090713125.1">
    <property type="nucleotide sequence ID" value="NZ_FOVM01000011.1"/>
</dbReference>
<feature type="chain" id="PRO_5011459241" evidence="7">
    <location>
        <begin position="28"/>
        <end position="611"/>
    </location>
</feature>
<dbReference type="GO" id="GO:0005975">
    <property type="term" value="P:carbohydrate metabolic process"/>
    <property type="evidence" value="ECO:0007669"/>
    <property type="project" value="InterPro"/>
</dbReference>
<evidence type="ECO:0000256" key="3">
    <source>
        <dbReference type="ARBA" id="ARBA00022801"/>
    </source>
</evidence>
<sequence>MKTRRIAALSIAFLVFGSVTVPSAVLAEGIRPSPTPSPTPGEVAPNYKNPLDLRLPGGEQAVSCADPDVIRGQEPGDINWYLYCTSDPLTEDEVSEVPGATVFHNIPTFRSTDLVHWTYVGDAFATKPAWVTGGMWAPDIAYVDGQYLLYYAASETTLPGGASAVGVATSDNPTGPWTDSGTPVVEPASGGQWRFDPEFLSVGGTNYLYFGSYFGGIFVRELSDNGLTSDPATEQAIAISNRYEGTEIIEHDGWFYFFGSATNCCDGPLTGYSVFAARSESPLGPFLDEHGVSILEGRVGGTPVITQNGNRWVGTGHNTVFTDVSGQDWTIYHAVDQYDPYFVNDVGLTKRPALLDPIDWVNGWPVLRGGKGPSDEPMPGPVAQPGQVTAYQPESPEDQEPGRRYAKLSDQFGGKKPDNQWTWVRPPDPSTYAVRHGELTWQMQNADLHPESGTPLASVLTEPAPQGDFVVETKVSTTIPAEGCCQNYVQGGILIYGDDGNYVKLVVVSIWETRQTEFGKEVTPVPEGYPNYGNTVVGPVGDETYLRIVRQQVGDTDVYTPYTSPDGKNWDRGGAWTHDLGDQPRIGLVSMGGSGDFETSFDYVRVSALKR</sequence>
<keyword evidence="7" id="KW-0732">Signal</keyword>
<dbReference type="Gene3D" id="2.115.10.20">
    <property type="entry name" value="Glycosyl hydrolase domain, family 43"/>
    <property type="match status" value="1"/>
</dbReference>
<reference evidence="9" key="1">
    <citation type="submission" date="2016-10" db="EMBL/GenBank/DDBJ databases">
        <authorList>
            <person name="Varghese N."/>
            <person name="Submissions S."/>
        </authorList>
    </citation>
    <scope>NUCLEOTIDE SEQUENCE [LARGE SCALE GENOMIC DNA]</scope>
    <source>
        <strain evidence="9">CGMCC 1.11101</strain>
    </source>
</reference>
<comment type="similarity">
    <text evidence="2">Belongs to the glycosyl hydrolase 43 family.</text>
</comment>
<feature type="signal peptide" evidence="7">
    <location>
        <begin position="1"/>
        <end position="27"/>
    </location>
</feature>